<keyword evidence="10" id="KW-1185">Reference proteome</keyword>
<dbReference type="NCBIfam" id="TIGR03142">
    <property type="entry name" value="cytochro_ccmI"/>
    <property type="match status" value="1"/>
</dbReference>
<dbReference type="InterPro" id="IPR011990">
    <property type="entry name" value="TPR-like_helical_dom_sf"/>
</dbReference>
<dbReference type="GO" id="GO:0030313">
    <property type="term" value="C:cell envelope"/>
    <property type="evidence" value="ECO:0007669"/>
    <property type="project" value="UniProtKB-SubCell"/>
</dbReference>
<comment type="subcellular location">
    <subcellularLocation>
        <location evidence="1">Cell envelope</location>
    </subcellularLocation>
</comment>
<reference evidence="9 10" key="1">
    <citation type="submission" date="2018-08" db="EMBL/GenBank/DDBJ databases">
        <title>Genomic Encyclopedia of Type Strains, Phase IV (KMG-IV): sequencing the most valuable type-strain genomes for metagenomic binning, comparative biology and taxonomic classification.</title>
        <authorList>
            <person name="Goeker M."/>
        </authorList>
    </citation>
    <scope>NUCLEOTIDE SEQUENCE [LARGE SCALE GENOMIC DNA]</scope>
    <source>
        <strain evidence="9 10">DSM 26022</strain>
    </source>
</reference>
<sequence>MMGLSAEYMTLAPMVLVGVLLALATTFCLLWPLRGGLAVTGRSVQALSKQIYHERLAELNADHMASRITADTYAALKLELDRGLLADNQHVAEQGLRPMRVGVLALVLLLLVPAASVALWLGAFIHPGLASNVHNAERLAPTIDALLAGEAMSAQGPDASLPDFMRALQRRVQAEPFNGEAWLTLGLGFMQARELGPAREALARAVELNPNDIQVAMTYVQAAIMSQQGAMDSLAANLLNGILQREPNHQGALLMLGMGSLRAGDNATAIAALTKLQALRAERPMADADSAADQRIDALLAQAGATVDSPADSNALYQMQVSVAPDIAREIPADATLFIFAREPAGLPMPIAAVGQPIGQFPMRVTLTDRHSLNSARPLSAFAEVIISAKISTTGDATGPGWQAVAVPVQQGSDQVVRLRISEAATAR</sequence>
<organism evidence="9 10">
    <name type="scientific">Paraperlucidibaca baekdonensis</name>
    <dbReference type="NCBI Taxonomy" id="748120"/>
    <lineage>
        <taxon>Bacteria</taxon>
        <taxon>Pseudomonadati</taxon>
        <taxon>Pseudomonadota</taxon>
        <taxon>Gammaproteobacteria</taxon>
        <taxon>Moraxellales</taxon>
        <taxon>Moraxellaceae</taxon>
        <taxon>Paraperlucidibaca</taxon>
    </lineage>
</organism>
<keyword evidence="3" id="KW-0201">Cytochrome c-type biogenesis</keyword>
<keyword evidence="6" id="KW-0472">Membrane</keyword>
<gene>
    <name evidence="9" type="ORF">DFR26_1695</name>
</gene>
<dbReference type="InterPro" id="IPR017560">
    <property type="entry name" value="Cyt_c_biogenesis_CcmI"/>
</dbReference>
<dbReference type="OrthoDB" id="9776053at2"/>
<dbReference type="EMBL" id="QUNR01000003">
    <property type="protein sequence ID" value="REH37911.1"/>
    <property type="molecule type" value="Genomic_DNA"/>
</dbReference>
<evidence type="ECO:0000256" key="6">
    <source>
        <dbReference type="SAM" id="Phobius"/>
    </source>
</evidence>
<evidence type="ECO:0000259" key="7">
    <source>
        <dbReference type="Pfam" id="PF23892"/>
    </source>
</evidence>
<dbReference type="InterPro" id="IPR051263">
    <property type="entry name" value="C-type_cytochrome_biogenesis"/>
</dbReference>
<accession>A0A3E0H440</accession>
<feature type="domain" description="Cytochrome c-type biogenesis protein H Ig-like" evidence="7">
    <location>
        <begin position="318"/>
        <end position="421"/>
    </location>
</feature>
<dbReference type="Pfam" id="PF23914">
    <property type="entry name" value="TPR_CcmH_CycH"/>
    <property type="match status" value="1"/>
</dbReference>
<dbReference type="InterPro" id="IPR056413">
    <property type="entry name" value="TPR_CcmH_CycH"/>
</dbReference>
<keyword evidence="6" id="KW-0812">Transmembrane</keyword>
<feature type="transmembrane region" description="Helical" evidence="6">
    <location>
        <begin position="12"/>
        <end position="33"/>
    </location>
</feature>
<keyword evidence="6" id="KW-1133">Transmembrane helix</keyword>
<evidence type="ECO:0000259" key="8">
    <source>
        <dbReference type="Pfam" id="PF23914"/>
    </source>
</evidence>
<dbReference type="Pfam" id="PF23892">
    <property type="entry name" value="Ig_CycH"/>
    <property type="match status" value="1"/>
</dbReference>
<dbReference type="Gene3D" id="1.25.40.10">
    <property type="entry name" value="Tetratricopeptide repeat domain"/>
    <property type="match status" value="1"/>
</dbReference>
<dbReference type="InterPro" id="IPR019734">
    <property type="entry name" value="TPR_rpt"/>
</dbReference>
<dbReference type="InterPro" id="IPR056412">
    <property type="entry name" value="Ig_CycH"/>
</dbReference>
<feature type="domain" description="Cytochrome c-type biogenesis protein H TPR" evidence="8">
    <location>
        <begin position="158"/>
        <end position="279"/>
    </location>
</feature>
<keyword evidence="2" id="KW-0677">Repeat</keyword>
<dbReference type="PANTHER" id="PTHR47870">
    <property type="entry name" value="CYTOCHROME C-TYPE BIOGENESIS PROTEIN CCMH"/>
    <property type="match status" value="1"/>
</dbReference>
<dbReference type="GO" id="GO:0005886">
    <property type="term" value="C:plasma membrane"/>
    <property type="evidence" value="ECO:0007669"/>
    <property type="project" value="TreeGrafter"/>
</dbReference>
<keyword evidence="4 5" id="KW-0802">TPR repeat</keyword>
<dbReference type="AlphaFoldDB" id="A0A3E0H440"/>
<dbReference type="SUPFAM" id="SSF48452">
    <property type="entry name" value="TPR-like"/>
    <property type="match status" value="1"/>
</dbReference>
<dbReference type="GO" id="GO:0017004">
    <property type="term" value="P:cytochrome complex assembly"/>
    <property type="evidence" value="ECO:0007669"/>
    <property type="project" value="UniProtKB-KW"/>
</dbReference>
<dbReference type="Proteomes" id="UP000256774">
    <property type="component" value="Unassembled WGS sequence"/>
</dbReference>
<evidence type="ECO:0000256" key="4">
    <source>
        <dbReference type="ARBA" id="ARBA00022803"/>
    </source>
</evidence>
<feature type="repeat" description="TPR" evidence="5">
    <location>
        <begin position="179"/>
        <end position="212"/>
    </location>
</feature>
<protein>
    <submittedName>
        <fullName evidence="9">Cytochrome c-type biogenesis protein CcmI</fullName>
    </submittedName>
</protein>
<evidence type="ECO:0000313" key="10">
    <source>
        <dbReference type="Proteomes" id="UP000256774"/>
    </source>
</evidence>
<evidence type="ECO:0000256" key="5">
    <source>
        <dbReference type="PROSITE-ProRule" id="PRU00339"/>
    </source>
</evidence>
<dbReference type="PROSITE" id="PS50005">
    <property type="entry name" value="TPR"/>
    <property type="match status" value="1"/>
</dbReference>
<name>A0A3E0H440_9GAMM</name>
<evidence type="ECO:0000256" key="2">
    <source>
        <dbReference type="ARBA" id="ARBA00022737"/>
    </source>
</evidence>
<comment type="caution">
    <text evidence="9">The sequence shown here is derived from an EMBL/GenBank/DDBJ whole genome shotgun (WGS) entry which is preliminary data.</text>
</comment>
<dbReference type="PANTHER" id="PTHR47870:SF1">
    <property type="entry name" value="CYTOCHROME C-TYPE BIOGENESIS PROTEIN CCMH"/>
    <property type="match status" value="1"/>
</dbReference>
<evidence type="ECO:0000256" key="3">
    <source>
        <dbReference type="ARBA" id="ARBA00022748"/>
    </source>
</evidence>
<evidence type="ECO:0000313" key="9">
    <source>
        <dbReference type="EMBL" id="REH37911.1"/>
    </source>
</evidence>
<proteinExistence type="predicted"/>
<evidence type="ECO:0000256" key="1">
    <source>
        <dbReference type="ARBA" id="ARBA00004196"/>
    </source>
</evidence>
<feature type="transmembrane region" description="Helical" evidence="6">
    <location>
        <begin position="103"/>
        <end position="125"/>
    </location>
</feature>